<keyword evidence="2" id="KW-1185">Reference proteome</keyword>
<evidence type="ECO:0000313" key="2">
    <source>
        <dbReference type="Proteomes" id="UP001144096"/>
    </source>
</evidence>
<proteinExistence type="predicted"/>
<name>A0A9X2SP10_9PSEU</name>
<comment type="caution">
    <text evidence="1">The sequence shown here is derived from an EMBL/GenBank/DDBJ whole genome shotgun (WGS) entry which is preliminary data.</text>
</comment>
<dbReference type="InterPro" id="IPR030489">
    <property type="entry name" value="TR_Rrf2-type_CS"/>
</dbReference>
<dbReference type="AlphaFoldDB" id="A0A9X2SP10"/>
<accession>A0A9X2SP10</accession>
<dbReference type="InterPro" id="IPR036388">
    <property type="entry name" value="WH-like_DNA-bd_sf"/>
</dbReference>
<dbReference type="PANTHER" id="PTHR33221">
    <property type="entry name" value="WINGED HELIX-TURN-HELIX TRANSCRIPTIONAL REGULATOR, RRF2 FAMILY"/>
    <property type="match status" value="1"/>
</dbReference>
<dbReference type="RefSeq" id="WP_257926214.1">
    <property type="nucleotide sequence ID" value="NZ_JAMXQV010000034.1"/>
</dbReference>
<dbReference type="PROSITE" id="PS51197">
    <property type="entry name" value="HTH_RRF2_2"/>
    <property type="match status" value="1"/>
</dbReference>
<dbReference type="PROSITE" id="PS01332">
    <property type="entry name" value="HTH_RRF2_1"/>
    <property type="match status" value="1"/>
</dbReference>
<dbReference type="InterPro" id="IPR036390">
    <property type="entry name" value="WH_DNA-bd_sf"/>
</dbReference>
<dbReference type="PANTHER" id="PTHR33221:SF13">
    <property type="entry name" value="TRANSCRIPTIONAL REGULATOR-RELATED"/>
    <property type="match status" value="1"/>
</dbReference>
<gene>
    <name evidence="1" type="ORF">M8542_42935</name>
</gene>
<dbReference type="Gene3D" id="1.10.10.10">
    <property type="entry name" value="Winged helix-like DNA-binding domain superfamily/Winged helix DNA-binding domain"/>
    <property type="match status" value="1"/>
</dbReference>
<dbReference type="EMBL" id="JAMXQV010000034">
    <property type="protein sequence ID" value="MCR6489592.1"/>
    <property type="molecule type" value="Genomic_DNA"/>
</dbReference>
<dbReference type="Pfam" id="PF02082">
    <property type="entry name" value="Rrf2"/>
    <property type="match status" value="1"/>
</dbReference>
<dbReference type="GO" id="GO:0003700">
    <property type="term" value="F:DNA-binding transcription factor activity"/>
    <property type="evidence" value="ECO:0007669"/>
    <property type="project" value="TreeGrafter"/>
</dbReference>
<dbReference type="NCBIfam" id="TIGR00738">
    <property type="entry name" value="rrf2_super"/>
    <property type="match status" value="1"/>
</dbReference>
<dbReference type="Proteomes" id="UP001144096">
    <property type="component" value="Unassembled WGS sequence"/>
</dbReference>
<reference evidence="1" key="1">
    <citation type="submission" date="2022-06" db="EMBL/GenBank/DDBJ databases">
        <title>Amycolatopsis iheyaensis sp. nov., a new species of the genus Amycolatopsis isolated from soil in Iheya island, Japan.</title>
        <authorList>
            <person name="Ngamcharungchit C."/>
            <person name="Kanto H."/>
            <person name="Take A."/>
            <person name="Intra B."/>
            <person name="Matsumoto A."/>
            <person name="Panbangred W."/>
            <person name="Inahashi Y."/>
        </authorList>
    </citation>
    <scope>NUCLEOTIDE SEQUENCE</scope>
    <source>
        <strain evidence="1">OK19-0408</strain>
    </source>
</reference>
<dbReference type="GO" id="GO:0005829">
    <property type="term" value="C:cytosol"/>
    <property type="evidence" value="ECO:0007669"/>
    <property type="project" value="TreeGrafter"/>
</dbReference>
<dbReference type="InterPro" id="IPR000944">
    <property type="entry name" value="Tscrpt_reg_Rrf2"/>
</dbReference>
<evidence type="ECO:0000313" key="1">
    <source>
        <dbReference type="EMBL" id="MCR6489592.1"/>
    </source>
</evidence>
<organism evidence="1 2">
    <name type="scientific">Amycolatopsis iheyensis</name>
    <dbReference type="NCBI Taxonomy" id="2945988"/>
    <lineage>
        <taxon>Bacteria</taxon>
        <taxon>Bacillati</taxon>
        <taxon>Actinomycetota</taxon>
        <taxon>Actinomycetes</taxon>
        <taxon>Pseudonocardiales</taxon>
        <taxon>Pseudonocardiaceae</taxon>
        <taxon>Amycolatopsis</taxon>
    </lineage>
</organism>
<protein>
    <submittedName>
        <fullName evidence="1">Rrf2 family transcriptional regulator</fullName>
    </submittedName>
</protein>
<dbReference type="SUPFAM" id="SSF46785">
    <property type="entry name" value="Winged helix' DNA-binding domain"/>
    <property type="match status" value="1"/>
</dbReference>
<sequence>MNQGVEWAMHVLLSLAWAGDERPVPTARLAASYDLPQAYLHKQLQALARAGIIESLPGAKGGFLLARPPEKITLMDVVTAIEGTEPAFACTEIRKQGMGENAPKSAFRQTCAVNAAMQRAELEWRRSLAAQTIADVKAAAEAHAPSAPRLARQAYGRG</sequence>